<accession>A0ABT5G6L9</accession>
<dbReference type="SUPFAM" id="SSF53474">
    <property type="entry name" value="alpha/beta-Hydrolases"/>
    <property type="match status" value="1"/>
</dbReference>
<evidence type="ECO:0000313" key="1">
    <source>
        <dbReference type="EMBL" id="MDC2960393.1"/>
    </source>
</evidence>
<dbReference type="Proteomes" id="UP001221328">
    <property type="component" value="Unassembled WGS sequence"/>
</dbReference>
<gene>
    <name evidence="1" type="ORF">PO587_38805</name>
</gene>
<evidence type="ECO:0000313" key="2">
    <source>
        <dbReference type="Proteomes" id="UP001221328"/>
    </source>
</evidence>
<keyword evidence="2" id="KW-1185">Reference proteome</keyword>
<name>A0ABT5G6L9_9ACTN</name>
<proteinExistence type="predicted"/>
<dbReference type="InterPro" id="IPR029058">
    <property type="entry name" value="AB_hydrolase_fold"/>
</dbReference>
<dbReference type="RefSeq" id="WP_272178541.1">
    <property type="nucleotide sequence ID" value="NZ_JAQOSK010000022.1"/>
</dbReference>
<organism evidence="1 2">
    <name type="scientific">Streptomyces gilvifuscus</name>
    <dbReference type="NCBI Taxonomy" id="1550617"/>
    <lineage>
        <taxon>Bacteria</taxon>
        <taxon>Bacillati</taxon>
        <taxon>Actinomycetota</taxon>
        <taxon>Actinomycetes</taxon>
        <taxon>Kitasatosporales</taxon>
        <taxon>Streptomycetaceae</taxon>
        <taxon>Streptomyces</taxon>
    </lineage>
</organism>
<comment type="caution">
    <text evidence="1">The sequence shown here is derived from an EMBL/GenBank/DDBJ whole genome shotgun (WGS) entry which is preliminary data.</text>
</comment>
<sequence>MHRTALARACLADPLLRGPGPLSIIDCYWGDLGGSFAWDHASLPSFAPTTESFGSPIADTSEPNDEEHPGVTPILAAALRSCLPDAVDLLWDAVWPHLRGEDAAPAAALVAQSSAYALREPHPGWLDEVSDDQELLTALTASLTAQPSLEGERSPVETFGAGAGRHLALARLREGALRLAQAAPRVGSTALLSRARRPFHLNIALFLGDVLVFVQQQGSVHLPGPITRRVAAAVEEAEQHRSSDDPYLIVIAHSLGGSICLDLLSRPESLVRCEIDALVTVGSQVGLLAELGLFPHLLHPSSTAPQPVPAPSSIKRWLNVYDIDDSLSFLASPVFEGAEDFRYSTGRGLFHAHSSYLDRPSFFLRLANHLAERQI</sequence>
<protein>
    <recommendedName>
        <fullName evidence="3">Fungal lipase-like domain-containing protein</fullName>
    </recommendedName>
</protein>
<reference evidence="1 2" key="1">
    <citation type="journal article" date="2015" name="Int. J. Syst. Evol. Microbiol.">
        <title>Streptomyces gilvifuscus sp. nov., an actinomycete that produces antibacterial compounds isolated from soil.</title>
        <authorList>
            <person name="Nguyen T.M."/>
            <person name="Kim J."/>
        </authorList>
    </citation>
    <scope>NUCLEOTIDE SEQUENCE [LARGE SCALE GENOMIC DNA]</scope>
    <source>
        <strain evidence="1 2">T113</strain>
    </source>
</reference>
<evidence type="ECO:0008006" key="3">
    <source>
        <dbReference type="Google" id="ProtNLM"/>
    </source>
</evidence>
<dbReference type="EMBL" id="JAQOSK010000022">
    <property type="protein sequence ID" value="MDC2960393.1"/>
    <property type="molecule type" value="Genomic_DNA"/>
</dbReference>
<dbReference type="Gene3D" id="3.40.50.1820">
    <property type="entry name" value="alpha/beta hydrolase"/>
    <property type="match status" value="1"/>
</dbReference>